<feature type="chain" id="PRO_5040502297" evidence="1">
    <location>
        <begin position="22"/>
        <end position="282"/>
    </location>
</feature>
<keyword evidence="3" id="KW-1185">Reference proteome</keyword>
<evidence type="ECO:0000256" key="1">
    <source>
        <dbReference type="SAM" id="SignalP"/>
    </source>
</evidence>
<comment type="caution">
    <text evidence="2">The sequence shown here is derived from an EMBL/GenBank/DDBJ whole genome shotgun (WGS) entry which is preliminary data.</text>
</comment>
<proteinExistence type="predicted"/>
<dbReference type="Proteomes" id="UP000772434">
    <property type="component" value="Unassembled WGS sequence"/>
</dbReference>
<gene>
    <name evidence="2" type="ORF">BDP27DRAFT_1431213</name>
</gene>
<feature type="signal peptide" evidence="1">
    <location>
        <begin position="1"/>
        <end position="21"/>
    </location>
</feature>
<reference evidence="2" key="1">
    <citation type="submission" date="2020-11" db="EMBL/GenBank/DDBJ databases">
        <authorList>
            <consortium name="DOE Joint Genome Institute"/>
            <person name="Ahrendt S."/>
            <person name="Riley R."/>
            <person name="Andreopoulos W."/>
            <person name="Labutti K."/>
            <person name="Pangilinan J."/>
            <person name="Ruiz-Duenas F.J."/>
            <person name="Barrasa J.M."/>
            <person name="Sanchez-Garcia M."/>
            <person name="Camarero S."/>
            <person name="Miyauchi S."/>
            <person name="Serrano A."/>
            <person name="Linde D."/>
            <person name="Babiker R."/>
            <person name="Drula E."/>
            <person name="Ayuso-Fernandez I."/>
            <person name="Pacheco R."/>
            <person name="Padilla G."/>
            <person name="Ferreira P."/>
            <person name="Barriuso J."/>
            <person name="Kellner H."/>
            <person name="Castanera R."/>
            <person name="Alfaro M."/>
            <person name="Ramirez L."/>
            <person name="Pisabarro A.G."/>
            <person name="Kuo A."/>
            <person name="Tritt A."/>
            <person name="Lipzen A."/>
            <person name="He G."/>
            <person name="Yan M."/>
            <person name="Ng V."/>
            <person name="Cullen D."/>
            <person name="Martin F."/>
            <person name="Rosso M.-N."/>
            <person name="Henrissat B."/>
            <person name="Hibbett D."/>
            <person name="Martinez A.T."/>
            <person name="Grigoriev I.V."/>
        </authorList>
    </citation>
    <scope>NUCLEOTIDE SEQUENCE</scope>
    <source>
        <strain evidence="2">AH 40177</strain>
    </source>
</reference>
<keyword evidence="1" id="KW-0732">Signal</keyword>
<dbReference type="AlphaFoldDB" id="A0A9P5TYQ0"/>
<evidence type="ECO:0000313" key="3">
    <source>
        <dbReference type="Proteomes" id="UP000772434"/>
    </source>
</evidence>
<evidence type="ECO:0000313" key="2">
    <source>
        <dbReference type="EMBL" id="KAF9059552.1"/>
    </source>
</evidence>
<protein>
    <submittedName>
        <fullName evidence="2">Uncharacterized protein</fullName>
    </submittedName>
</protein>
<accession>A0A9P5TYQ0</accession>
<organism evidence="2 3">
    <name type="scientific">Rhodocollybia butyracea</name>
    <dbReference type="NCBI Taxonomy" id="206335"/>
    <lineage>
        <taxon>Eukaryota</taxon>
        <taxon>Fungi</taxon>
        <taxon>Dikarya</taxon>
        <taxon>Basidiomycota</taxon>
        <taxon>Agaricomycotina</taxon>
        <taxon>Agaricomycetes</taxon>
        <taxon>Agaricomycetidae</taxon>
        <taxon>Agaricales</taxon>
        <taxon>Marasmiineae</taxon>
        <taxon>Omphalotaceae</taxon>
        <taxon>Rhodocollybia</taxon>
    </lineage>
</organism>
<dbReference type="EMBL" id="JADNRY010000294">
    <property type="protein sequence ID" value="KAF9059552.1"/>
    <property type="molecule type" value="Genomic_DNA"/>
</dbReference>
<sequence>MVHLIYRLLGVVALWASYIHCQLTLYQASNDVFGLASATLQEVGIADGATTYVHVVSLAPDSIVLETVVVSASGFTEDTDNTLYHLIITGGCQFVAATSVSCEIGNPFSTAVNVGTPLPFEVAVETMLVTSQGPSTSTSSGITPQAIGTFPSPTVSTSSITGKPMPSLYTSVPSSATGISVPTPSAVIGGVLVGGIILLSLISVTCCGASQYNDSSSPNAALAIPQQVSEDISHEELAAHQKQVAEELERVINVETSNRGTVWSTHAVRGITTTWWHGEKKN</sequence>
<name>A0A9P5TYQ0_9AGAR</name>